<feature type="compositionally biased region" description="Low complexity" evidence="1">
    <location>
        <begin position="37"/>
        <end position="68"/>
    </location>
</feature>
<dbReference type="VEuPathDB" id="FungiDB:AFUB_000670"/>
<gene>
    <name evidence="3" type="ORF">AFUB_000670</name>
</gene>
<dbReference type="HOGENOM" id="CLU_1156138_0_0_1"/>
<accession>B0XMD3</accession>
<reference evidence="3 4" key="1">
    <citation type="journal article" date="2008" name="PLoS Genet.">
        <title>Genomic islands in the pathogenic filamentous fungus Aspergillus fumigatus.</title>
        <authorList>
            <person name="Fedorova N.D."/>
            <person name="Khaldi N."/>
            <person name="Joardar V.S."/>
            <person name="Maiti R."/>
            <person name="Amedeo P."/>
            <person name="Anderson M.J."/>
            <person name="Crabtree J."/>
            <person name="Silva J.C."/>
            <person name="Badger J.H."/>
            <person name="Albarraq A."/>
            <person name="Angiuoli S."/>
            <person name="Bussey H."/>
            <person name="Bowyer P."/>
            <person name="Cotty P.J."/>
            <person name="Dyer P.S."/>
            <person name="Egan A."/>
            <person name="Galens K."/>
            <person name="Fraser-Liggett C.M."/>
            <person name="Haas B.J."/>
            <person name="Inman J.M."/>
            <person name="Kent R."/>
            <person name="Lemieux S."/>
            <person name="Malavazi I."/>
            <person name="Orvis J."/>
            <person name="Roemer T."/>
            <person name="Ronning C.M."/>
            <person name="Sundaram J.P."/>
            <person name="Sutton G."/>
            <person name="Turner G."/>
            <person name="Venter J.C."/>
            <person name="White O.R."/>
            <person name="Whitty B.R."/>
            <person name="Youngman P."/>
            <person name="Wolfe K.H."/>
            <person name="Goldman G.H."/>
            <person name="Wortman J.R."/>
            <person name="Jiang B."/>
            <person name="Denning D.W."/>
            <person name="Nierman W.C."/>
        </authorList>
    </citation>
    <scope>NUCLEOTIDE SEQUENCE [LARGE SCALE GENOMIC DNA]</scope>
    <source>
        <strain evidence="4">CBS 144.89 / FGSC A1163 / CEA10</strain>
    </source>
</reference>
<feature type="compositionally biased region" description="Low complexity" evidence="1">
    <location>
        <begin position="92"/>
        <end position="107"/>
    </location>
</feature>
<evidence type="ECO:0000313" key="3">
    <source>
        <dbReference type="EMBL" id="EDP55377.1"/>
    </source>
</evidence>
<feature type="signal peptide" evidence="2">
    <location>
        <begin position="1"/>
        <end position="29"/>
    </location>
</feature>
<feature type="compositionally biased region" description="Basic and acidic residues" evidence="1">
    <location>
        <begin position="151"/>
        <end position="164"/>
    </location>
</feature>
<evidence type="ECO:0000313" key="4">
    <source>
        <dbReference type="Proteomes" id="UP000001699"/>
    </source>
</evidence>
<organism evidence="3 4">
    <name type="scientific">Aspergillus fumigatus (strain CBS 144.89 / FGSC A1163 / CEA10)</name>
    <name type="common">Neosartorya fumigata</name>
    <dbReference type="NCBI Taxonomy" id="451804"/>
    <lineage>
        <taxon>Eukaryota</taxon>
        <taxon>Fungi</taxon>
        <taxon>Dikarya</taxon>
        <taxon>Ascomycota</taxon>
        <taxon>Pezizomycotina</taxon>
        <taxon>Eurotiomycetes</taxon>
        <taxon>Eurotiomycetidae</taxon>
        <taxon>Eurotiales</taxon>
        <taxon>Aspergillaceae</taxon>
        <taxon>Aspergillus</taxon>
        <taxon>Aspergillus subgen. Fumigati</taxon>
    </lineage>
</organism>
<evidence type="ECO:0000256" key="2">
    <source>
        <dbReference type="SAM" id="SignalP"/>
    </source>
</evidence>
<proteinExistence type="predicted"/>
<dbReference type="OrthoDB" id="4509772at2759"/>
<feature type="compositionally biased region" description="Low complexity" evidence="1">
    <location>
        <begin position="196"/>
        <end position="208"/>
    </location>
</feature>
<feature type="region of interest" description="Disordered" evidence="1">
    <location>
        <begin position="37"/>
        <end position="240"/>
    </location>
</feature>
<feature type="compositionally biased region" description="Gly residues" evidence="1">
    <location>
        <begin position="184"/>
        <end position="195"/>
    </location>
</feature>
<dbReference type="EMBL" id="DS499594">
    <property type="protein sequence ID" value="EDP55377.1"/>
    <property type="molecule type" value="Genomic_DNA"/>
</dbReference>
<dbReference type="Proteomes" id="UP000001699">
    <property type="component" value="Unassembled WGS sequence"/>
</dbReference>
<name>B0XMD3_ASPFC</name>
<keyword evidence="4" id="KW-1185">Reference proteome</keyword>
<feature type="chain" id="PRO_5002760327" evidence="2">
    <location>
        <begin position="30"/>
        <end position="240"/>
    </location>
</feature>
<protein>
    <submittedName>
        <fullName evidence="3">Uncharacterized protein</fullName>
    </submittedName>
</protein>
<feature type="compositionally biased region" description="Basic and acidic residues" evidence="1">
    <location>
        <begin position="216"/>
        <end position="227"/>
    </location>
</feature>
<sequence>MATQRKAKASLLDLIFLVDMISFSSLVGARPLPWTSTGASGSDTAASSGTPTSWGGSGGSSFASASPGIKVSGSWAPGNAGEVSDTGTKANSSGFSSSSSGSSAMAGFGVGSEDAASKGSARSNNGTTGAGTGDAGYGSDVLRRFPAVVEHLPRPDQQNAERPKGPTTMYLHIPRDRLKPTRSVGGGNTSNGVNGGATNTGSGTNVNVITSPANGGEKRKGQRDHQYASRQAGLIIKALR</sequence>
<evidence type="ECO:0000256" key="1">
    <source>
        <dbReference type="SAM" id="MobiDB-lite"/>
    </source>
</evidence>
<keyword evidence="2" id="KW-0732">Signal</keyword>
<dbReference type="AlphaFoldDB" id="B0XMD3"/>